<dbReference type="EMBL" id="JBFCZG010000002">
    <property type="protein sequence ID" value="KAL3426411.1"/>
    <property type="molecule type" value="Genomic_DNA"/>
</dbReference>
<accession>A0ABR4PU60</accession>
<comment type="caution">
    <text evidence="7">The sequence shown here is derived from an EMBL/GenBank/DDBJ whole genome shotgun (WGS) entry which is preliminary data.</text>
</comment>
<dbReference type="InterPro" id="IPR036291">
    <property type="entry name" value="NAD(P)-bd_dom_sf"/>
</dbReference>
<dbReference type="SUPFAM" id="SSF52283">
    <property type="entry name" value="Formate/glycerate dehydrogenase catalytic domain-like"/>
    <property type="match status" value="1"/>
</dbReference>
<feature type="domain" description="D-isomer specific 2-hydroxyacid dehydrogenase catalytic" evidence="5">
    <location>
        <begin position="40"/>
        <end position="337"/>
    </location>
</feature>
<dbReference type="PROSITE" id="PS00671">
    <property type="entry name" value="D_2_HYDROXYACID_DH_3"/>
    <property type="match status" value="1"/>
</dbReference>
<evidence type="ECO:0000256" key="4">
    <source>
        <dbReference type="RuleBase" id="RU003719"/>
    </source>
</evidence>
<dbReference type="InterPro" id="IPR006140">
    <property type="entry name" value="D-isomer_DH_NAD-bd"/>
</dbReference>
<evidence type="ECO:0000259" key="5">
    <source>
        <dbReference type="Pfam" id="PF00389"/>
    </source>
</evidence>
<comment type="similarity">
    <text evidence="1 4">Belongs to the D-isomer specific 2-hydroxyacid dehydrogenase family.</text>
</comment>
<dbReference type="Pfam" id="PF02826">
    <property type="entry name" value="2-Hacid_dh_C"/>
    <property type="match status" value="1"/>
</dbReference>
<name>A0ABR4PU60_9HELO</name>
<dbReference type="SUPFAM" id="SSF51735">
    <property type="entry name" value="NAD(P)-binding Rossmann-fold domains"/>
    <property type="match status" value="1"/>
</dbReference>
<sequence length="338" mass="35709">MASTTSTATTRPLKIVHLDCIHVRPAPTFNVPHIYTEYPTSSPADIPSRIAEADIIITTRVPLSAASLDAAVCPSLQMIAAMSIGTDNIDLAACRRRGIVVANVPAASNESVAEHAIALYFAAKRSLVACQQRLVAGAGEGWVREGTGIGFFAGGMPGTCKEDVMAIFGAGELGNRVAKIAQALNMKVIFAERKGVPAESVRGDRVEFIEACKTASVIMLTCPLNASTRGMIGTREFAVMRRDSVVVNVARGGVVVEEDLVAALKSGRITGAATDVFVDEPAGASNSVLIREVGNLDGRLTLTPHVAWYARSSRDKLNRTVADNIEAFVHGQPTNVVV</sequence>
<keyword evidence="8" id="KW-1185">Reference proteome</keyword>
<dbReference type="PANTHER" id="PTHR43761:SF1">
    <property type="entry name" value="D-ISOMER SPECIFIC 2-HYDROXYACID DEHYDROGENASE CATALYTIC DOMAIN-CONTAINING PROTEIN-RELATED"/>
    <property type="match status" value="1"/>
</dbReference>
<dbReference type="Gene3D" id="3.40.50.720">
    <property type="entry name" value="NAD(P)-binding Rossmann-like Domain"/>
    <property type="match status" value="2"/>
</dbReference>
<evidence type="ECO:0000259" key="6">
    <source>
        <dbReference type="Pfam" id="PF02826"/>
    </source>
</evidence>
<dbReference type="InterPro" id="IPR029753">
    <property type="entry name" value="D-isomer_DH_CS"/>
</dbReference>
<evidence type="ECO:0000256" key="1">
    <source>
        <dbReference type="ARBA" id="ARBA00005854"/>
    </source>
</evidence>
<reference evidence="7 8" key="1">
    <citation type="submission" date="2024-06" db="EMBL/GenBank/DDBJ databases">
        <title>Complete genome of Phlyctema vagabunda strain 19-DSS-EL-015.</title>
        <authorList>
            <person name="Fiorenzani C."/>
        </authorList>
    </citation>
    <scope>NUCLEOTIDE SEQUENCE [LARGE SCALE GENOMIC DNA]</scope>
    <source>
        <strain evidence="7 8">19-DSS-EL-015</strain>
    </source>
</reference>
<evidence type="ECO:0000256" key="3">
    <source>
        <dbReference type="ARBA" id="ARBA00023027"/>
    </source>
</evidence>
<dbReference type="InterPro" id="IPR006139">
    <property type="entry name" value="D-isomer_2_OHA_DH_cat_dom"/>
</dbReference>
<dbReference type="InterPro" id="IPR050418">
    <property type="entry name" value="D-iso_2-hydroxyacid_DH_PdxB"/>
</dbReference>
<dbReference type="Proteomes" id="UP001629113">
    <property type="component" value="Unassembled WGS sequence"/>
</dbReference>
<proteinExistence type="inferred from homology"/>
<dbReference type="PANTHER" id="PTHR43761">
    <property type="entry name" value="D-ISOMER SPECIFIC 2-HYDROXYACID DEHYDROGENASE FAMILY PROTEIN (AFU_ORTHOLOGUE AFUA_1G13630)"/>
    <property type="match status" value="1"/>
</dbReference>
<gene>
    <name evidence="7" type="ORF">PVAG01_03202</name>
</gene>
<keyword evidence="2 4" id="KW-0560">Oxidoreductase</keyword>
<evidence type="ECO:0000256" key="2">
    <source>
        <dbReference type="ARBA" id="ARBA00023002"/>
    </source>
</evidence>
<dbReference type="Pfam" id="PF00389">
    <property type="entry name" value="2-Hacid_dh"/>
    <property type="match status" value="1"/>
</dbReference>
<evidence type="ECO:0000313" key="8">
    <source>
        <dbReference type="Proteomes" id="UP001629113"/>
    </source>
</evidence>
<keyword evidence="3" id="KW-0520">NAD</keyword>
<protein>
    <submittedName>
        <fullName evidence="7">Glycerate dehydrogenase</fullName>
    </submittedName>
</protein>
<evidence type="ECO:0000313" key="7">
    <source>
        <dbReference type="EMBL" id="KAL3426411.1"/>
    </source>
</evidence>
<organism evidence="7 8">
    <name type="scientific">Phlyctema vagabunda</name>
    <dbReference type="NCBI Taxonomy" id="108571"/>
    <lineage>
        <taxon>Eukaryota</taxon>
        <taxon>Fungi</taxon>
        <taxon>Dikarya</taxon>
        <taxon>Ascomycota</taxon>
        <taxon>Pezizomycotina</taxon>
        <taxon>Leotiomycetes</taxon>
        <taxon>Helotiales</taxon>
        <taxon>Dermateaceae</taxon>
        <taxon>Phlyctema</taxon>
    </lineage>
</organism>
<feature type="domain" description="D-isomer specific 2-hydroxyacid dehydrogenase NAD-binding" evidence="6">
    <location>
        <begin position="159"/>
        <end position="307"/>
    </location>
</feature>